<protein>
    <submittedName>
        <fullName evidence="2">Uncharacterized protein</fullName>
    </submittedName>
</protein>
<feature type="compositionally biased region" description="Basic and acidic residues" evidence="1">
    <location>
        <begin position="171"/>
        <end position="184"/>
    </location>
</feature>
<dbReference type="EMBL" id="LGRX02035847">
    <property type="protein sequence ID" value="KAK3232941.1"/>
    <property type="molecule type" value="Genomic_DNA"/>
</dbReference>
<feature type="compositionally biased region" description="Basic and acidic residues" evidence="1">
    <location>
        <begin position="140"/>
        <end position="155"/>
    </location>
</feature>
<reference evidence="2 3" key="1">
    <citation type="journal article" date="2015" name="Genome Biol. Evol.">
        <title>Comparative Genomics of a Bacterivorous Green Alga Reveals Evolutionary Causalities and Consequences of Phago-Mixotrophic Mode of Nutrition.</title>
        <authorList>
            <person name="Burns J.A."/>
            <person name="Paasch A."/>
            <person name="Narechania A."/>
            <person name="Kim E."/>
        </authorList>
    </citation>
    <scope>NUCLEOTIDE SEQUENCE [LARGE SCALE GENOMIC DNA]</scope>
    <source>
        <strain evidence="2 3">PLY_AMNH</strain>
    </source>
</reference>
<name>A0AAE0ELP1_9CHLO</name>
<evidence type="ECO:0000313" key="3">
    <source>
        <dbReference type="Proteomes" id="UP001190700"/>
    </source>
</evidence>
<evidence type="ECO:0000313" key="2">
    <source>
        <dbReference type="EMBL" id="KAK3232941.1"/>
    </source>
</evidence>
<feature type="region of interest" description="Disordered" evidence="1">
    <location>
        <begin position="34"/>
        <end position="204"/>
    </location>
</feature>
<comment type="caution">
    <text evidence="2">The sequence shown here is derived from an EMBL/GenBank/DDBJ whole genome shotgun (WGS) entry which is preliminary data.</text>
</comment>
<accession>A0AAE0ELP1</accession>
<organism evidence="2 3">
    <name type="scientific">Cymbomonas tetramitiformis</name>
    <dbReference type="NCBI Taxonomy" id="36881"/>
    <lineage>
        <taxon>Eukaryota</taxon>
        <taxon>Viridiplantae</taxon>
        <taxon>Chlorophyta</taxon>
        <taxon>Pyramimonadophyceae</taxon>
        <taxon>Pyramimonadales</taxon>
        <taxon>Pyramimonadaceae</taxon>
        <taxon>Cymbomonas</taxon>
    </lineage>
</organism>
<evidence type="ECO:0000256" key="1">
    <source>
        <dbReference type="SAM" id="MobiDB-lite"/>
    </source>
</evidence>
<keyword evidence="3" id="KW-1185">Reference proteome</keyword>
<proteinExistence type="predicted"/>
<sequence>MHGGEDDMRGTEAMMRESMATAWQVARRLQGRAGNRAAQTWPLPTEPALRQDFDLIHSDAAPAPLGDSAHIPGVHSEESPTEQLSPQAKDSRYCSFQGPPPTSRSEASSSCQPAEVQNISEQHSDSPAPAAAHPGQHASSELRENTSAQGRERHVPPLVLHGISRAPTNEPENRMKTAELDRAIQDSTLRAMSAADSRCPEGPR</sequence>
<feature type="compositionally biased region" description="Polar residues" evidence="1">
    <location>
        <begin position="103"/>
        <end position="121"/>
    </location>
</feature>
<feature type="compositionally biased region" description="Low complexity" evidence="1">
    <location>
        <begin position="127"/>
        <end position="139"/>
    </location>
</feature>
<dbReference type="Proteomes" id="UP001190700">
    <property type="component" value="Unassembled WGS sequence"/>
</dbReference>
<gene>
    <name evidence="2" type="ORF">CYMTET_56735</name>
</gene>
<dbReference type="AlphaFoldDB" id="A0AAE0ELP1"/>